<comment type="caution">
    <text evidence="1">The sequence shown here is derived from an EMBL/GenBank/DDBJ whole genome shotgun (WGS) entry which is preliminary data.</text>
</comment>
<name>M5ISI4_9BACT</name>
<accession>M5ISI4</accession>
<evidence type="ECO:0000313" key="1">
    <source>
        <dbReference type="EMBL" id="EKU12511.1"/>
    </source>
</evidence>
<dbReference type="STRING" id="1244083.CSUNSWCD_451"/>
<dbReference type="EMBL" id="AMZQ01000001">
    <property type="protein sequence ID" value="EKU12511.1"/>
    <property type="molecule type" value="Genomic_DNA"/>
</dbReference>
<dbReference type="AlphaFoldDB" id="M5ISI4"/>
<gene>
    <name evidence="1" type="ORF">CSUNSWCD_451</name>
</gene>
<sequence>MVLVYRAYEARFVKQDHKRKKIQATIVTHSLQILNPPTLLNSQPKGL</sequence>
<evidence type="ECO:0000313" key="2">
    <source>
        <dbReference type="Proteomes" id="UP000011939"/>
    </source>
</evidence>
<reference evidence="1 2" key="1">
    <citation type="journal article" date="2013" name="Genome Announc.">
        <title>Genome Sequence of Campylobacter showae UNSWCD, Isolated from a Patient with Crohn's Disease.</title>
        <authorList>
            <person name="Tay A.P."/>
            <person name="Kaakoush N.O."/>
            <person name="Deshpande N.P."/>
            <person name="Chen Z."/>
            <person name="Mitchell H."/>
            <person name="Wilkins M.R."/>
        </authorList>
    </citation>
    <scope>NUCLEOTIDE SEQUENCE [LARGE SCALE GENOMIC DNA]</scope>
    <source>
        <strain evidence="1 2">CSUNSWCD</strain>
    </source>
</reference>
<dbReference type="Proteomes" id="UP000011939">
    <property type="component" value="Unassembled WGS sequence"/>
</dbReference>
<protein>
    <submittedName>
        <fullName evidence="1">Uncharacterized protein</fullName>
    </submittedName>
</protein>
<proteinExistence type="predicted"/>
<dbReference type="PATRIC" id="fig|1244083.3.peg.457"/>
<organism evidence="1 2">
    <name type="scientific">Campylobacter showae CSUNSWCD</name>
    <dbReference type="NCBI Taxonomy" id="1244083"/>
    <lineage>
        <taxon>Bacteria</taxon>
        <taxon>Pseudomonadati</taxon>
        <taxon>Campylobacterota</taxon>
        <taxon>Epsilonproteobacteria</taxon>
        <taxon>Campylobacterales</taxon>
        <taxon>Campylobacteraceae</taxon>
        <taxon>Campylobacter</taxon>
    </lineage>
</organism>